<dbReference type="Proteomes" id="UP000218811">
    <property type="component" value="Unassembled WGS sequence"/>
</dbReference>
<dbReference type="AlphaFoldDB" id="A0A2H3JS98"/>
<dbReference type="EMBL" id="KB468087">
    <property type="protein sequence ID" value="PCH40648.1"/>
    <property type="molecule type" value="Genomic_DNA"/>
</dbReference>
<evidence type="ECO:0000313" key="1">
    <source>
        <dbReference type="EMBL" id="PCH40648.1"/>
    </source>
</evidence>
<keyword evidence="2" id="KW-1185">Reference proteome</keyword>
<sequence>MAVRCLVGVDRRLRGFVWVGSERERVPQSGEGTLKVVQDLSLSASARATGAVA</sequence>
<proteinExistence type="predicted"/>
<reference evidence="1 2" key="1">
    <citation type="journal article" date="2012" name="Science">
        <title>The Paleozoic origin of enzymatic lignin decomposition reconstructed from 31 fungal genomes.</title>
        <authorList>
            <person name="Floudas D."/>
            <person name="Binder M."/>
            <person name="Riley R."/>
            <person name="Barry K."/>
            <person name="Blanchette R.A."/>
            <person name="Henrissat B."/>
            <person name="Martinez A.T."/>
            <person name="Otillar R."/>
            <person name="Spatafora J.W."/>
            <person name="Yadav J.S."/>
            <person name="Aerts A."/>
            <person name="Benoit I."/>
            <person name="Boyd A."/>
            <person name="Carlson A."/>
            <person name="Copeland A."/>
            <person name="Coutinho P.M."/>
            <person name="de Vries R.P."/>
            <person name="Ferreira P."/>
            <person name="Findley K."/>
            <person name="Foster B."/>
            <person name="Gaskell J."/>
            <person name="Glotzer D."/>
            <person name="Gorecki P."/>
            <person name="Heitman J."/>
            <person name="Hesse C."/>
            <person name="Hori C."/>
            <person name="Igarashi K."/>
            <person name="Jurgens J.A."/>
            <person name="Kallen N."/>
            <person name="Kersten P."/>
            <person name="Kohler A."/>
            <person name="Kuees U."/>
            <person name="Kumar T.K.A."/>
            <person name="Kuo A."/>
            <person name="LaButti K."/>
            <person name="Larrondo L.F."/>
            <person name="Lindquist E."/>
            <person name="Ling A."/>
            <person name="Lombard V."/>
            <person name="Lucas S."/>
            <person name="Lundell T."/>
            <person name="Martin R."/>
            <person name="McLaughlin D.J."/>
            <person name="Morgenstern I."/>
            <person name="Morin E."/>
            <person name="Murat C."/>
            <person name="Nagy L.G."/>
            <person name="Nolan M."/>
            <person name="Ohm R.A."/>
            <person name="Patyshakuliyeva A."/>
            <person name="Rokas A."/>
            <person name="Ruiz-Duenas F.J."/>
            <person name="Sabat G."/>
            <person name="Salamov A."/>
            <person name="Samejima M."/>
            <person name="Schmutz J."/>
            <person name="Slot J.C."/>
            <person name="St John F."/>
            <person name="Stenlid J."/>
            <person name="Sun H."/>
            <person name="Sun S."/>
            <person name="Syed K."/>
            <person name="Tsang A."/>
            <person name="Wiebenga A."/>
            <person name="Young D."/>
            <person name="Pisabarro A."/>
            <person name="Eastwood D.C."/>
            <person name="Martin F."/>
            <person name="Cullen D."/>
            <person name="Grigoriev I.V."/>
            <person name="Hibbett D.S."/>
        </authorList>
    </citation>
    <scope>NUCLEOTIDE SEQUENCE [LARGE SCALE GENOMIC DNA]</scope>
    <source>
        <strain evidence="1 2">MD-104</strain>
    </source>
</reference>
<protein>
    <submittedName>
        <fullName evidence="1">Uncharacterized protein</fullName>
    </submittedName>
</protein>
<name>A0A2H3JS98_WOLCO</name>
<gene>
    <name evidence="1" type="ORF">WOLCODRAFT_159320</name>
</gene>
<evidence type="ECO:0000313" key="2">
    <source>
        <dbReference type="Proteomes" id="UP000218811"/>
    </source>
</evidence>
<organism evidence="1 2">
    <name type="scientific">Wolfiporia cocos (strain MD-104)</name>
    <name type="common">Brown rot fungus</name>
    <dbReference type="NCBI Taxonomy" id="742152"/>
    <lineage>
        <taxon>Eukaryota</taxon>
        <taxon>Fungi</taxon>
        <taxon>Dikarya</taxon>
        <taxon>Basidiomycota</taxon>
        <taxon>Agaricomycotina</taxon>
        <taxon>Agaricomycetes</taxon>
        <taxon>Polyporales</taxon>
        <taxon>Phaeolaceae</taxon>
        <taxon>Wolfiporia</taxon>
    </lineage>
</organism>
<accession>A0A2H3JS98</accession>